<evidence type="ECO:0000256" key="3">
    <source>
        <dbReference type="ARBA" id="ARBA00023012"/>
    </source>
</evidence>
<keyword evidence="1" id="KW-0808">Transferase</keyword>
<dbReference type="PANTHER" id="PTHR24421">
    <property type="entry name" value="NITRATE/NITRITE SENSOR PROTEIN NARX-RELATED"/>
    <property type="match status" value="1"/>
</dbReference>
<keyword evidence="2 6" id="KW-0418">Kinase</keyword>
<dbReference type="OrthoDB" id="9797605at2"/>
<comment type="caution">
    <text evidence="6">The sequence shown here is derived from an EMBL/GenBank/DDBJ whole genome shotgun (WGS) entry which is preliminary data.</text>
</comment>
<sequence length="362" mass="39987">MNASLKLENRLAWVYLFNLGFFLLPLGFFDYSAMQLVIMLAALGAFVAVYFWAYRCSSENMWLPILIMVAIACAMTPLNGGSIALFAYAGFFMGFAYRTRSAIVGIAALLALLLIFDQFIGVRWQLFLQYGVVVVAGVSIFGMVERSKRLNRQREQRSNAEIERLASTLERERIARDLHDVLGHTLSSIILKADLAKELLKRNDTAAAKTQLQELASVARQSLSQVRQSVAGYRHRSLQEELDALKATLAEAGFITGVQGTVPKLPKAQEQTLIFALKELATNALRHSRGKHFTISFSQNGAEHAITVADDGPCDAEIIPGNGLTGLAERLAEQQGDLAIERDSRHYTFTIRMHSTALASEG</sequence>
<dbReference type="EMBL" id="PIQH01000005">
    <property type="protein sequence ID" value="RUO80369.1"/>
    <property type="molecule type" value="Genomic_DNA"/>
</dbReference>
<dbReference type="Pfam" id="PF07730">
    <property type="entry name" value="HisKA_3"/>
    <property type="match status" value="1"/>
</dbReference>
<feature type="transmembrane region" description="Helical" evidence="4">
    <location>
        <begin position="65"/>
        <end position="89"/>
    </location>
</feature>
<dbReference type="InterPro" id="IPR050482">
    <property type="entry name" value="Sensor_HK_TwoCompSys"/>
</dbReference>
<feature type="transmembrane region" description="Helical" evidence="4">
    <location>
        <begin position="12"/>
        <end position="29"/>
    </location>
</feature>
<dbReference type="RefSeq" id="WP_126841866.1">
    <property type="nucleotide sequence ID" value="NZ_PIQH01000005.1"/>
</dbReference>
<dbReference type="SUPFAM" id="SSF55874">
    <property type="entry name" value="ATPase domain of HSP90 chaperone/DNA topoisomerase II/histidine kinase"/>
    <property type="match status" value="1"/>
</dbReference>
<feature type="domain" description="Signal transduction histidine kinase subgroup 3 dimerisation and phosphoacceptor" evidence="5">
    <location>
        <begin position="170"/>
        <end position="237"/>
    </location>
</feature>
<name>A0A432ZR43_9GAMM</name>
<evidence type="ECO:0000313" key="6">
    <source>
        <dbReference type="EMBL" id="RUO80369.1"/>
    </source>
</evidence>
<dbReference type="GO" id="GO:0046983">
    <property type="term" value="F:protein dimerization activity"/>
    <property type="evidence" value="ECO:0007669"/>
    <property type="project" value="InterPro"/>
</dbReference>
<dbReference type="GO" id="GO:0016020">
    <property type="term" value="C:membrane"/>
    <property type="evidence" value="ECO:0007669"/>
    <property type="project" value="InterPro"/>
</dbReference>
<keyword evidence="4" id="KW-0812">Transmembrane</keyword>
<keyword evidence="7" id="KW-1185">Reference proteome</keyword>
<reference evidence="6 7" key="1">
    <citation type="journal article" date="2011" name="Front. Microbiol.">
        <title>Genomic signatures of strain selection and enhancement in Bacillus atrophaeus var. globigii, a historical biowarfare simulant.</title>
        <authorList>
            <person name="Gibbons H.S."/>
            <person name="Broomall S.M."/>
            <person name="McNew L.A."/>
            <person name="Daligault H."/>
            <person name="Chapman C."/>
            <person name="Bruce D."/>
            <person name="Karavis M."/>
            <person name="Krepps M."/>
            <person name="McGregor P.A."/>
            <person name="Hong C."/>
            <person name="Park K.H."/>
            <person name="Akmal A."/>
            <person name="Feldman A."/>
            <person name="Lin J.S."/>
            <person name="Chang W.E."/>
            <person name="Higgs B.W."/>
            <person name="Demirev P."/>
            <person name="Lindquist J."/>
            <person name="Liem A."/>
            <person name="Fochler E."/>
            <person name="Read T.D."/>
            <person name="Tapia R."/>
            <person name="Johnson S."/>
            <person name="Bishop-Lilly K.A."/>
            <person name="Detter C."/>
            <person name="Han C."/>
            <person name="Sozhamannan S."/>
            <person name="Rosenzweig C.N."/>
            <person name="Skowronski E.W."/>
        </authorList>
    </citation>
    <scope>NUCLEOTIDE SEQUENCE [LARGE SCALE GENOMIC DNA]</scope>
    <source>
        <strain evidence="6 7">CC-PW-9</strain>
    </source>
</reference>
<keyword evidence="3" id="KW-0902">Two-component regulatory system</keyword>
<evidence type="ECO:0000259" key="5">
    <source>
        <dbReference type="Pfam" id="PF07730"/>
    </source>
</evidence>
<protein>
    <submittedName>
        <fullName evidence="6">Two-component sensor histidine kinase</fullName>
    </submittedName>
</protein>
<feature type="transmembrane region" description="Helical" evidence="4">
    <location>
        <begin position="101"/>
        <end position="120"/>
    </location>
</feature>
<dbReference type="InterPro" id="IPR036890">
    <property type="entry name" value="HATPase_C_sf"/>
</dbReference>
<dbReference type="GO" id="GO:0000155">
    <property type="term" value="F:phosphorelay sensor kinase activity"/>
    <property type="evidence" value="ECO:0007669"/>
    <property type="project" value="InterPro"/>
</dbReference>
<dbReference type="PANTHER" id="PTHR24421:SF63">
    <property type="entry name" value="SENSOR HISTIDINE KINASE DESK"/>
    <property type="match status" value="1"/>
</dbReference>
<evidence type="ECO:0000256" key="2">
    <source>
        <dbReference type="ARBA" id="ARBA00022777"/>
    </source>
</evidence>
<proteinExistence type="predicted"/>
<accession>A0A432ZR43</accession>
<evidence type="ECO:0000313" key="7">
    <source>
        <dbReference type="Proteomes" id="UP000287996"/>
    </source>
</evidence>
<dbReference type="Gene3D" id="3.30.565.10">
    <property type="entry name" value="Histidine kinase-like ATPase, C-terminal domain"/>
    <property type="match status" value="1"/>
</dbReference>
<evidence type="ECO:0000256" key="1">
    <source>
        <dbReference type="ARBA" id="ARBA00022679"/>
    </source>
</evidence>
<organism evidence="6 7">
    <name type="scientific">Idiomarina tyrosinivorans</name>
    <dbReference type="NCBI Taxonomy" id="1445662"/>
    <lineage>
        <taxon>Bacteria</taxon>
        <taxon>Pseudomonadati</taxon>
        <taxon>Pseudomonadota</taxon>
        <taxon>Gammaproteobacteria</taxon>
        <taxon>Alteromonadales</taxon>
        <taxon>Idiomarinaceae</taxon>
        <taxon>Idiomarina</taxon>
    </lineage>
</organism>
<evidence type="ECO:0000256" key="4">
    <source>
        <dbReference type="SAM" id="Phobius"/>
    </source>
</evidence>
<feature type="transmembrane region" description="Helical" evidence="4">
    <location>
        <begin position="126"/>
        <end position="144"/>
    </location>
</feature>
<gene>
    <name evidence="6" type="ORF">CWI84_06990</name>
</gene>
<dbReference type="AlphaFoldDB" id="A0A432ZR43"/>
<feature type="transmembrane region" description="Helical" evidence="4">
    <location>
        <begin position="36"/>
        <end position="53"/>
    </location>
</feature>
<dbReference type="Gene3D" id="1.20.5.1930">
    <property type="match status" value="1"/>
</dbReference>
<keyword evidence="4" id="KW-1133">Transmembrane helix</keyword>
<keyword evidence="4" id="KW-0472">Membrane</keyword>
<dbReference type="Proteomes" id="UP000287996">
    <property type="component" value="Unassembled WGS sequence"/>
</dbReference>
<dbReference type="InterPro" id="IPR011712">
    <property type="entry name" value="Sig_transdc_His_kin_sub3_dim/P"/>
</dbReference>